<evidence type="ECO:0000259" key="2">
    <source>
        <dbReference type="Pfam" id="PF07885"/>
    </source>
</evidence>
<comment type="caution">
    <text evidence="3">The sequence shown here is derived from an EMBL/GenBank/DDBJ whole genome shotgun (WGS) entry which is preliminary data.</text>
</comment>
<reference evidence="3 4" key="1">
    <citation type="submission" date="2024-09" db="EMBL/GenBank/DDBJ databases">
        <title>Floridaenema gen nov. (Aerosakkonemataceae, Aerosakkonematales ord. nov., Cyanobacteria) from benthic tropical and subtropical fresh waters, with the description of four new species.</title>
        <authorList>
            <person name="Moretto J.A."/>
            <person name="Berthold D.E."/>
            <person name="Lefler F.W."/>
            <person name="Huang I.-S."/>
            <person name="Laughinghouse H. IV."/>
        </authorList>
    </citation>
    <scope>NUCLEOTIDE SEQUENCE [LARGE SCALE GENOMIC DNA]</scope>
    <source>
        <strain evidence="3 4">BLCC-F154</strain>
    </source>
</reference>
<dbReference type="Pfam" id="PF07885">
    <property type="entry name" value="Ion_trans_2"/>
    <property type="match status" value="1"/>
</dbReference>
<keyword evidence="1" id="KW-0472">Membrane</keyword>
<feature type="transmembrane region" description="Helical" evidence="1">
    <location>
        <begin position="69"/>
        <end position="89"/>
    </location>
</feature>
<keyword evidence="4" id="KW-1185">Reference proteome</keyword>
<protein>
    <submittedName>
        <fullName evidence="3">Ion channel</fullName>
    </submittedName>
</protein>
<organism evidence="3 4">
    <name type="scientific">Floridaenema fluviatile BLCC-F154</name>
    <dbReference type="NCBI Taxonomy" id="3153640"/>
    <lineage>
        <taxon>Bacteria</taxon>
        <taxon>Bacillati</taxon>
        <taxon>Cyanobacteriota</taxon>
        <taxon>Cyanophyceae</taxon>
        <taxon>Oscillatoriophycideae</taxon>
        <taxon>Aerosakkonematales</taxon>
        <taxon>Aerosakkonemataceae</taxon>
        <taxon>Floridanema</taxon>
        <taxon>Floridanema fluviatile</taxon>
    </lineage>
</organism>
<evidence type="ECO:0000313" key="3">
    <source>
        <dbReference type="EMBL" id="MFB2933787.1"/>
    </source>
</evidence>
<gene>
    <name evidence="3" type="ORF">ACE1B6_00760</name>
</gene>
<accession>A0ABV4Y4N6</accession>
<dbReference type="RefSeq" id="WP_413255322.1">
    <property type="nucleotide sequence ID" value="NZ_JBHFNS010000013.1"/>
</dbReference>
<feature type="transmembrane region" description="Helical" evidence="1">
    <location>
        <begin position="37"/>
        <end position="57"/>
    </location>
</feature>
<feature type="transmembrane region" description="Helical" evidence="1">
    <location>
        <begin position="14"/>
        <end position="31"/>
    </location>
</feature>
<evidence type="ECO:0000256" key="1">
    <source>
        <dbReference type="SAM" id="Phobius"/>
    </source>
</evidence>
<dbReference type="EMBL" id="JBHFNS010000013">
    <property type="protein sequence ID" value="MFB2933787.1"/>
    <property type="molecule type" value="Genomic_DNA"/>
</dbReference>
<feature type="transmembrane region" description="Helical" evidence="1">
    <location>
        <begin position="95"/>
        <end position="117"/>
    </location>
</feature>
<evidence type="ECO:0000313" key="4">
    <source>
        <dbReference type="Proteomes" id="UP001576776"/>
    </source>
</evidence>
<feature type="transmembrane region" description="Helical" evidence="1">
    <location>
        <begin position="137"/>
        <end position="155"/>
    </location>
</feature>
<name>A0ABV4Y4N6_9CYAN</name>
<keyword evidence="1" id="KW-0812">Transmembrane</keyword>
<sequence length="231" mass="26561">MQPSRLENLAKNKYNRLLFVQILFFLGFPFIQANPIVNFVFTVLFFLIFLGTLILTIAELEESRKIFRWYLILAFLSFIFEVVGSLDLIIKSENILSFIISNLIFLFFLAVSIWLIIREIFPSHNVNGDTIKGGVCIYLLLGLFWYNIYEIIYILNSNSFKGIVSSNSQADLLYFSYTTLTTVGYGDITPVVNFARIFANLESVVGIMYPAIYISRLVGIYSNEQAQEKNK</sequence>
<dbReference type="Gene3D" id="1.10.287.70">
    <property type="match status" value="1"/>
</dbReference>
<feature type="domain" description="Potassium channel" evidence="2">
    <location>
        <begin position="139"/>
        <end position="218"/>
    </location>
</feature>
<dbReference type="SUPFAM" id="SSF81324">
    <property type="entry name" value="Voltage-gated potassium channels"/>
    <property type="match status" value="1"/>
</dbReference>
<dbReference type="InterPro" id="IPR013099">
    <property type="entry name" value="K_chnl_dom"/>
</dbReference>
<keyword evidence="1" id="KW-1133">Transmembrane helix</keyword>
<dbReference type="Proteomes" id="UP001576776">
    <property type="component" value="Unassembled WGS sequence"/>
</dbReference>
<proteinExistence type="predicted"/>